<keyword evidence="8" id="KW-0808">Transferase</keyword>
<dbReference type="Pfam" id="PF00266">
    <property type="entry name" value="Aminotran_5"/>
    <property type="match status" value="1"/>
</dbReference>
<organism evidence="8 9">
    <name type="scientific">Pseudaquabacterium pictum</name>
    <dbReference type="NCBI Taxonomy" id="2315236"/>
    <lineage>
        <taxon>Bacteria</taxon>
        <taxon>Pseudomonadati</taxon>
        <taxon>Pseudomonadota</taxon>
        <taxon>Betaproteobacteria</taxon>
        <taxon>Burkholderiales</taxon>
        <taxon>Sphaerotilaceae</taxon>
        <taxon>Pseudaquabacterium</taxon>
    </lineage>
</organism>
<proteinExistence type="inferred from homology"/>
<dbReference type="GO" id="GO:0004760">
    <property type="term" value="F:L-serine-pyruvate transaminase activity"/>
    <property type="evidence" value="ECO:0007669"/>
    <property type="project" value="TreeGrafter"/>
</dbReference>
<evidence type="ECO:0000256" key="2">
    <source>
        <dbReference type="ARBA" id="ARBA00009236"/>
    </source>
</evidence>
<keyword evidence="3 5" id="KW-0663">Pyridoxal phosphate</keyword>
<dbReference type="InterPro" id="IPR015421">
    <property type="entry name" value="PyrdxlP-dep_Trfase_major"/>
</dbReference>
<gene>
    <name evidence="8" type="ORF">AQPW35_35920</name>
</gene>
<feature type="binding site" evidence="4">
    <location>
        <position position="351"/>
    </location>
    <ligand>
        <name>substrate</name>
    </ligand>
</feature>
<dbReference type="GO" id="GO:0019265">
    <property type="term" value="P:glycine biosynthetic process, by transamination of glyoxylate"/>
    <property type="evidence" value="ECO:0007669"/>
    <property type="project" value="TreeGrafter"/>
</dbReference>
<feature type="domain" description="Aminotransferase class V" evidence="7">
    <location>
        <begin position="12"/>
        <end position="337"/>
    </location>
</feature>
<dbReference type="PANTHER" id="PTHR21152">
    <property type="entry name" value="AMINOTRANSFERASE CLASS V"/>
    <property type="match status" value="1"/>
</dbReference>
<evidence type="ECO:0000256" key="6">
    <source>
        <dbReference type="SAM" id="MobiDB-lite"/>
    </source>
</evidence>
<protein>
    <submittedName>
        <fullName evidence="8">Aminotransferase</fullName>
    </submittedName>
</protein>
<dbReference type="InterPro" id="IPR015422">
    <property type="entry name" value="PyrdxlP-dep_Trfase_small"/>
</dbReference>
<dbReference type="Proteomes" id="UP000301751">
    <property type="component" value="Unassembled WGS sequence"/>
</dbReference>
<dbReference type="Gene3D" id="3.90.1150.10">
    <property type="entry name" value="Aspartate Aminotransferase, domain 1"/>
    <property type="match status" value="1"/>
</dbReference>
<dbReference type="EMBL" id="BJCL01000009">
    <property type="protein sequence ID" value="GCL64511.1"/>
    <property type="molecule type" value="Genomic_DNA"/>
</dbReference>
<comment type="caution">
    <text evidence="8">The sequence shown here is derived from an EMBL/GenBank/DDBJ whole genome shotgun (WGS) entry which is preliminary data.</text>
</comment>
<dbReference type="OrthoDB" id="9766472at2"/>
<reference evidence="9" key="1">
    <citation type="submission" date="2019-03" db="EMBL/GenBank/DDBJ databases">
        <title>Aquabacterium pictum sp.nov., the first bacteriochlorophyll a-containing freshwater bacterium in the genus Aquabacterium of the class Betaproteobacteria.</title>
        <authorList>
            <person name="Hirose S."/>
            <person name="Tank M."/>
            <person name="Hara E."/>
            <person name="Tamaki H."/>
            <person name="Takaichi S."/>
            <person name="Haruta S."/>
            <person name="Hanada S."/>
        </authorList>
    </citation>
    <scope>NUCLEOTIDE SEQUENCE [LARGE SCALE GENOMIC DNA]</scope>
    <source>
        <strain evidence="9">W35</strain>
    </source>
</reference>
<dbReference type="InterPro" id="IPR015424">
    <property type="entry name" value="PyrdxlP-dep_Trfase"/>
</dbReference>
<dbReference type="RefSeq" id="WP_137734228.1">
    <property type="nucleotide sequence ID" value="NZ_BJCL01000009.1"/>
</dbReference>
<dbReference type="PANTHER" id="PTHR21152:SF40">
    <property type="entry name" value="ALANINE--GLYOXYLATE AMINOTRANSFERASE"/>
    <property type="match status" value="1"/>
</dbReference>
<dbReference type="InterPro" id="IPR024169">
    <property type="entry name" value="SP_NH2Trfase/AEP_transaminase"/>
</dbReference>
<dbReference type="PIRSF" id="PIRSF000524">
    <property type="entry name" value="SPT"/>
    <property type="match status" value="1"/>
</dbReference>
<keyword evidence="8" id="KW-0032">Aminotransferase</keyword>
<comment type="cofactor">
    <cofactor evidence="1 5">
        <name>pyridoxal 5'-phosphate</name>
        <dbReference type="ChEBI" id="CHEBI:597326"/>
    </cofactor>
</comment>
<evidence type="ECO:0000256" key="3">
    <source>
        <dbReference type="ARBA" id="ARBA00022898"/>
    </source>
</evidence>
<evidence type="ECO:0000256" key="1">
    <source>
        <dbReference type="ARBA" id="ARBA00001933"/>
    </source>
</evidence>
<dbReference type="SUPFAM" id="SSF53383">
    <property type="entry name" value="PLP-dependent transferases"/>
    <property type="match status" value="1"/>
</dbReference>
<dbReference type="AlphaFoldDB" id="A0A480ASY5"/>
<evidence type="ECO:0000259" key="7">
    <source>
        <dbReference type="Pfam" id="PF00266"/>
    </source>
</evidence>
<evidence type="ECO:0000313" key="9">
    <source>
        <dbReference type="Proteomes" id="UP000301751"/>
    </source>
</evidence>
<comment type="similarity">
    <text evidence="2">Belongs to the class-V pyridoxal-phosphate-dependent aminotransferase family.</text>
</comment>
<name>A0A480ASY5_9BURK</name>
<feature type="modified residue" description="N6-(pyridoxal phosphate)lysine" evidence="5">
    <location>
        <position position="202"/>
    </location>
</feature>
<dbReference type="InterPro" id="IPR000192">
    <property type="entry name" value="Aminotrans_V_dom"/>
</dbReference>
<dbReference type="GO" id="GO:0008453">
    <property type="term" value="F:alanine-glyoxylate transaminase activity"/>
    <property type="evidence" value="ECO:0007669"/>
    <property type="project" value="TreeGrafter"/>
</dbReference>
<evidence type="ECO:0000313" key="8">
    <source>
        <dbReference type="EMBL" id="GCL64511.1"/>
    </source>
</evidence>
<accession>A0A480ASY5</accession>
<keyword evidence="9" id="KW-1185">Reference proteome</keyword>
<sequence>MSDSTRIPGRRFLQSPGPSPVPDEVLHAMARQPMDMGDPRLDATIAACEAGLRKLLHAPEAEVFFYATNGHGAWEVAVENLLPPGGEVLIPGTGHFSESWAVQTEALGRRVVRTPWRPGWPIDAADVAQALRDDPQHAIVAVFAVHTDTASGITSDMAALRQAIDATGHPALLVVDAVASAGCTRVAMAELGANVVLGASQKGLMTPPGIGWLAADERALAVAERNPAPRFYWDWRLRRSPLSYRKFCGTPPQTLLAGLAAAFDLIDREGEDEVLARHRRLAGAVQAAVAGWAEAGALGFFAQVPDSRSVSVTCITVPEGTDIDALRTVARDRFGVAMAGALGPLQGKAFRIGHLGDSNAATILGCLGAVQAALQVQGIPVGNGALDRAVASLVAAGG</sequence>
<evidence type="ECO:0000256" key="5">
    <source>
        <dbReference type="PIRSR" id="PIRSR000524-50"/>
    </source>
</evidence>
<feature type="region of interest" description="Disordered" evidence="6">
    <location>
        <begin position="1"/>
        <end position="21"/>
    </location>
</feature>
<evidence type="ECO:0000256" key="4">
    <source>
        <dbReference type="PIRSR" id="PIRSR000524-1"/>
    </source>
</evidence>
<dbReference type="Gene3D" id="3.40.640.10">
    <property type="entry name" value="Type I PLP-dependent aspartate aminotransferase-like (Major domain)"/>
    <property type="match status" value="1"/>
</dbReference>